<dbReference type="EMBL" id="OU895878">
    <property type="protein sequence ID" value="CAG9805869.1"/>
    <property type="molecule type" value="Genomic_DNA"/>
</dbReference>
<accession>A0A9N9RXQ2</accession>
<evidence type="ECO:0000259" key="1">
    <source>
        <dbReference type="PROSITE" id="PS50191"/>
    </source>
</evidence>
<reference evidence="2" key="2">
    <citation type="submission" date="2022-10" db="EMBL/GenBank/DDBJ databases">
        <authorList>
            <consortium name="ENA_rothamsted_submissions"/>
            <consortium name="culmorum"/>
            <person name="King R."/>
        </authorList>
    </citation>
    <scope>NUCLEOTIDE SEQUENCE</scope>
</reference>
<dbReference type="Gene3D" id="3.40.525.10">
    <property type="entry name" value="CRAL-TRIO lipid binding domain"/>
    <property type="match status" value="1"/>
</dbReference>
<dbReference type="CDD" id="cd00170">
    <property type="entry name" value="SEC14"/>
    <property type="match status" value="1"/>
</dbReference>
<proteinExistence type="predicted"/>
<dbReference type="GO" id="GO:1902936">
    <property type="term" value="F:phosphatidylinositol bisphosphate binding"/>
    <property type="evidence" value="ECO:0007669"/>
    <property type="project" value="TreeGrafter"/>
</dbReference>
<dbReference type="SMART" id="SM00516">
    <property type="entry name" value="SEC14"/>
    <property type="match status" value="1"/>
</dbReference>
<dbReference type="AlphaFoldDB" id="A0A9N9RXQ2"/>
<dbReference type="PANTHER" id="PTHR10174">
    <property type="entry name" value="ALPHA-TOCOPHEROL TRANSFER PROTEIN-RELATED"/>
    <property type="match status" value="1"/>
</dbReference>
<keyword evidence="3" id="KW-1185">Reference proteome</keyword>
<dbReference type="SUPFAM" id="SSF46938">
    <property type="entry name" value="CRAL/TRIO N-terminal domain"/>
    <property type="match status" value="1"/>
</dbReference>
<dbReference type="PROSITE" id="PS50191">
    <property type="entry name" value="CRAL_TRIO"/>
    <property type="match status" value="1"/>
</dbReference>
<dbReference type="SUPFAM" id="SSF52087">
    <property type="entry name" value="CRAL/TRIO domain"/>
    <property type="match status" value="1"/>
</dbReference>
<evidence type="ECO:0000313" key="3">
    <source>
        <dbReference type="Proteomes" id="UP001153620"/>
    </source>
</evidence>
<gene>
    <name evidence="2" type="ORF">CHIRRI_LOCUS8736</name>
</gene>
<evidence type="ECO:0000313" key="2">
    <source>
        <dbReference type="EMBL" id="CAG9805869.1"/>
    </source>
</evidence>
<name>A0A9N9RXQ2_9DIPT</name>
<dbReference type="InterPro" id="IPR001251">
    <property type="entry name" value="CRAL-TRIO_dom"/>
</dbReference>
<dbReference type="Pfam" id="PF00650">
    <property type="entry name" value="CRAL_TRIO"/>
    <property type="match status" value="1"/>
</dbReference>
<dbReference type="PRINTS" id="PR00180">
    <property type="entry name" value="CRETINALDHBP"/>
</dbReference>
<dbReference type="InterPro" id="IPR036273">
    <property type="entry name" value="CRAL/TRIO_N_dom_sf"/>
</dbReference>
<feature type="domain" description="CRAL-TRIO" evidence="1">
    <location>
        <begin position="90"/>
        <end position="255"/>
    </location>
</feature>
<reference evidence="2" key="1">
    <citation type="submission" date="2022-01" db="EMBL/GenBank/DDBJ databases">
        <authorList>
            <person name="King R."/>
        </authorList>
    </citation>
    <scope>NUCLEOTIDE SEQUENCE</scope>
</reference>
<dbReference type="Proteomes" id="UP001153620">
    <property type="component" value="Chromosome 2"/>
</dbReference>
<protein>
    <recommendedName>
        <fullName evidence="1">CRAL-TRIO domain-containing protein</fullName>
    </recommendedName>
</protein>
<dbReference type="OrthoDB" id="6736570at2759"/>
<dbReference type="PANTHER" id="PTHR10174:SF130">
    <property type="entry name" value="ALPHA-TOCOPHEROL TRANSFER PROTEIN-LIKE"/>
    <property type="match status" value="1"/>
</dbReference>
<dbReference type="GO" id="GO:0016020">
    <property type="term" value="C:membrane"/>
    <property type="evidence" value="ECO:0007669"/>
    <property type="project" value="TreeGrafter"/>
</dbReference>
<dbReference type="InterPro" id="IPR036865">
    <property type="entry name" value="CRAL-TRIO_dom_sf"/>
</dbReference>
<sequence>MFANFKSVLESAFSYKKSLEREEIKQDCVDLLRDKLKDSKIVPKSLTDKQLLNFLTTYKEDIDKVVVLMENYYQCKAAAPQLFQNRDVYSTELRNALKNQYYIFLPVLPDNQLLIFHGLKNLDPSTYDYDTATKLYFMLFEAYAYHFGPFNGAVMLYDMKGSGLRFLFKPSVSSLKQVVKYVEEAIPVNINKAIVFNTIKAFDLIISLVKPFVKSKLFMRVQYYNSDIDLEKFYETQVPKSHLPKEFGGTLGTLDELQEQSIQLFMNMREYFVLEDKQARFEFDDYIKEHPNEVHHND</sequence>
<organism evidence="2 3">
    <name type="scientific">Chironomus riparius</name>
    <dbReference type="NCBI Taxonomy" id="315576"/>
    <lineage>
        <taxon>Eukaryota</taxon>
        <taxon>Metazoa</taxon>
        <taxon>Ecdysozoa</taxon>
        <taxon>Arthropoda</taxon>
        <taxon>Hexapoda</taxon>
        <taxon>Insecta</taxon>
        <taxon>Pterygota</taxon>
        <taxon>Neoptera</taxon>
        <taxon>Endopterygota</taxon>
        <taxon>Diptera</taxon>
        <taxon>Nematocera</taxon>
        <taxon>Chironomoidea</taxon>
        <taxon>Chironomidae</taxon>
        <taxon>Chironominae</taxon>
        <taxon>Chironomus</taxon>
    </lineage>
</organism>